<dbReference type="Pfam" id="PF18823">
    <property type="entry name" value="InPase"/>
    <property type="match status" value="1"/>
</dbReference>
<feature type="region of interest" description="Disordered" evidence="1">
    <location>
        <begin position="483"/>
        <end position="600"/>
    </location>
</feature>
<feature type="compositionally biased region" description="Low complexity" evidence="1">
    <location>
        <begin position="21"/>
        <end position="33"/>
    </location>
</feature>
<proteinExistence type="predicted"/>
<feature type="compositionally biased region" description="Basic and acidic residues" evidence="1">
    <location>
        <begin position="587"/>
        <end position="598"/>
    </location>
</feature>
<evidence type="ECO:0000313" key="4">
    <source>
        <dbReference type="EMBL" id="USN16339.1"/>
    </source>
</evidence>
<dbReference type="EMBL" id="ON529861">
    <property type="protein sequence ID" value="USN16339.1"/>
    <property type="molecule type" value="Genomic_DNA"/>
</dbReference>
<reference evidence="4" key="1">
    <citation type="submission" date="2022-05" db="EMBL/GenBank/DDBJ databases">
        <authorList>
            <person name="Friedrich I."/>
            <person name="Poehlein A."/>
            <person name="Schneider D."/>
            <person name="Hertel R."/>
            <person name="Daniel R."/>
        </authorList>
    </citation>
    <scope>NUCLEOTIDE SEQUENCE</scope>
</reference>
<evidence type="ECO:0000256" key="1">
    <source>
        <dbReference type="SAM" id="MobiDB-lite"/>
    </source>
</evidence>
<evidence type="ECO:0000313" key="5">
    <source>
        <dbReference type="Proteomes" id="UP001056883"/>
    </source>
</evidence>
<feature type="region of interest" description="Disordered" evidence="1">
    <location>
        <begin position="20"/>
        <end position="39"/>
    </location>
</feature>
<feature type="domain" description="Inorganic pyrophosphatase" evidence="3">
    <location>
        <begin position="664"/>
        <end position="787"/>
    </location>
</feature>
<feature type="domain" description="Anti-CBASS protein Acb1-like N-terminal" evidence="2">
    <location>
        <begin position="128"/>
        <end position="477"/>
    </location>
</feature>
<accession>A0A9E7MUJ1</accession>
<feature type="compositionally biased region" description="Low complexity" evidence="1">
    <location>
        <begin position="530"/>
        <end position="560"/>
    </location>
</feature>
<keyword evidence="5" id="KW-1185">Reference proteome</keyword>
<gene>
    <name evidence="4" type="ORF">PLUTO_00230</name>
</gene>
<dbReference type="Proteomes" id="UP001056883">
    <property type="component" value="Segment"/>
</dbReference>
<dbReference type="InterPro" id="IPR041595">
    <property type="entry name" value="Inorganic_Pase"/>
</dbReference>
<evidence type="ECO:0000259" key="3">
    <source>
        <dbReference type="Pfam" id="PF18823"/>
    </source>
</evidence>
<dbReference type="Pfam" id="PF06381">
    <property type="entry name" value="Phage_portal_3"/>
    <property type="match status" value="1"/>
</dbReference>
<evidence type="ECO:0000259" key="2">
    <source>
        <dbReference type="Pfam" id="PF06381"/>
    </source>
</evidence>
<organism evidence="4 5">
    <name type="scientific">Luteibacter phage vB_LflM-Pluto</name>
    <dbReference type="NCBI Taxonomy" id="2948611"/>
    <lineage>
        <taxon>Viruses</taxon>
        <taxon>Duplodnaviria</taxon>
        <taxon>Heunggongvirae</taxon>
        <taxon>Uroviricota</taxon>
        <taxon>Caudoviricetes</taxon>
        <taxon>Lindbergviridae</taxon>
        <taxon>Plutovirus</taxon>
        <taxon>Plutovirus pluto</taxon>
    </lineage>
</organism>
<sequence>MTDMLNDLLRNVFQRRKAKAEAAASDSAPPSSDTYDPLEPLGAFRSGTISMDSAIRHRASDFMLEEDEESLHEKRYAAMDSALTGKSMDASCFNGGAANIANENIAQNQYSASPVITGWYASQSFIGYQACAVIAQHWLVDKACKMAGEDAIRNGWDIKAKGSVDLSDVDKDRLRSLDVEYKVMENLAEMHRFKNIFGIRVLLFEVDSDDRDYYEKPFNPDGITKGSYKGMSQVDPYWMMPMLTAESTANPASRHFYDPEFWIISGKKYHRSHLIICRGPQPADILKPTYIFGGIPLVQRIYERVYAAERTANEAPLLAMSKRTSAIHTDLAKVATKQEEFEERILTWIKYRDNHAVKVLGQNEVMEQFDTSLADFDAVIMNQYQLVSAIAEVPSTKLLGTSPKGFNATGEFEMKSYHEKLTSIQTHEMEPALDRHYLLLSRSEGIIVELSIVWESVDSPTAQEKADLNAKKAETDERLANLGAISPDDVRNRLKDDKHSGYNRLNDDAANPTPGMTPENLAELEKASAEETSAETPQESPSPAAGATPAPEEDGGAAAPVRTIATAPAGSLGSPTTVALREPGVNEPKEGEGQRAENETAGLLRTVLERLTEIEEHIMPEGIELDGARHVQGRSTQPSTSGITPTTVGIKDVIGAAADPSNLPKLKLHGMVLVVENPRGSIRKGQRLDGVDWSAKMADHYGFIKGVMGADGDELDCFVGSSMNADKVYVVNQNDMITGEFDEHKCMIGYDSPEAAKKAYDDSYDKGWTGYDSMFSMSVEDFKNWCKMDGACASPLNEACIGATNSFPMTDGV</sequence>
<name>A0A9E7MUJ1_9CAUD</name>
<feature type="compositionally biased region" description="Basic and acidic residues" evidence="1">
    <location>
        <begin position="488"/>
        <end position="500"/>
    </location>
</feature>
<protein>
    <submittedName>
        <fullName evidence="4">Inorganic pyrophosphatase</fullName>
    </submittedName>
</protein>
<dbReference type="InterPro" id="IPR024459">
    <property type="entry name" value="Acb1-like_N"/>
</dbReference>